<sequence length="64" mass="7254">MEFLLGDILLAGVGWLYLLVRHRKKEVIAKVLADRYEGSYSKAGSSLSLNFFAILWAQYSPLFS</sequence>
<accession>A0A2N3U9F5</accession>
<reference evidence="1 2" key="1">
    <citation type="submission" date="2017-12" db="EMBL/GenBank/DDBJ databases">
        <title>Genomic Encyclopedia of Type Strains, Phase III (KMG-III): the genomes of soil and plant-associated and newly described type strains.</title>
        <authorList>
            <person name="Whitman W."/>
        </authorList>
    </citation>
    <scope>NUCLEOTIDE SEQUENCE [LARGE SCALE GENOMIC DNA]</scope>
    <source>
        <strain evidence="1 2">LP43</strain>
    </source>
</reference>
<name>A0A2N3U9F5_9BACT</name>
<dbReference type="RefSeq" id="WP_101446103.1">
    <property type="nucleotide sequence ID" value="NZ_PJMU01000003.1"/>
</dbReference>
<dbReference type="Proteomes" id="UP000233782">
    <property type="component" value="Unassembled WGS sequence"/>
</dbReference>
<comment type="caution">
    <text evidence="1">The sequence shown here is derived from an EMBL/GenBank/DDBJ whole genome shotgun (WGS) entry which is preliminary data.</text>
</comment>
<protein>
    <submittedName>
        <fullName evidence="1">Uncharacterized protein</fullName>
    </submittedName>
</protein>
<keyword evidence="2" id="KW-1185">Reference proteome</keyword>
<evidence type="ECO:0000313" key="1">
    <source>
        <dbReference type="EMBL" id="PKV63377.1"/>
    </source>
</evidence>
<dbReference type="AlphaFoldDB" id="A0A2N3U9F5"/>
<dbReference type="OrthoDB" id="894406at2"/>
<dbReference type="EMBL" id="PJMU01000003">
    <property type="protein sequence ID" value="PKV63377.1"/>
    <property type="molecule type" value="Genomic_DNA"/>
</dbReference>
<proteinExistence type="predicted"/>
<gene>
    <name evidence="1" type="ORF">BD749_3219</name>
</gene>
<organism evidence="1 2">
    <name type="scientific">Pontibacter ramchanderi</name>
    <dbReference type="NCBI Taxonomy" id="1179743"/>
    <lineage>
        <taxon>Bacteria</taxon>
        <taxon>Pseudomonadati</taxon>
        <taxon>Bacteroidota</taxon>
        <taxon>Cytophagia</taxon>
        <taxon>Cytophagales</taxon>
        <taxon>Hymenobacteraceae</taxon>
        <taxon>Pontibacter</taxon>
    </lineage>
</organism>
<evidence type="ECO:0000313" key="2">
    <source>
        <dbReference type="Proteomes" id="UP000233782"/>
    </source>
</evidence>